<reference evidence="1" key="1">
    <citation type="submission" date="2023-02" db="EMBL/GenBank/DDBJ databases">
        <title>Genome of toxic invasive species Heracleum sosnowskyi carries increased number of genes despite the absence of recent whole-genome duplications.</title>
        <authorList>
            <person name="Schelkunov M."/>
            <person name="Shtratnikova V."/>
            <person name="Makarenko M."/>
            <person name="Klepikova A."/>
            <person name="Omelchenko D."/>
            <person name="Novikova G."/>
            <person name="Obukhova E."/>
            <person name="Bogdanov V."/>
            <person name="Penin A."/>
            <person name="Logacheva M."/>
        </authorList>
    </citation>
    <scope>NUCLEOTIDE SEQUENCE</scope>
    <source>
        <strain evidence="1">Hsosn_3</strain>
        <tissue evidence="1">Leaf</tissue>
    </source>
</reference>
<sequence length="162" mass="19056">MTIPVIDLSKLSEELLDRVKKVSSECYRLERQERFKTSTPAKLLNELIEKKCYNKLETVDWEDVFLLSDDNDWSSQTPGFRETMTEYKHELKKLAVQVMRSIASFYNPSYNATISLAKQLLKTLNKEVNTDYPEFVFGDYMSVYTEQKFLPKEPRFQAVKSK</sequence>
<evidence type="ECO:0000313" key="1">
    <source>
        <dbReference type="EMBL" id="KAK1384437.1"/>
    </source>
</evidence>
<name>A0AAD8MTJ2_9APIA</name>
<dbReference type="Proteomes" id="UP001237642">
    <property type="component" value="Unassembled WGS sequence"/>
</dbReference>
<proteinExistence type="predicted"/>
<gene>
    <name evidence="1" type="ORF">POM88_022172</name>
</gene>
<dbReference type="EMBL" id="JAUIZM010000005">
    <property type="protein sequence ID" value="KAK1384437.1"/>
    <property type="molecule type" value="Genomic_DNA"/>
</dbReference>
<accession>A0AAD8MTJ2</accession>
<dbReference type="AlphaFoldDB" id="A0AAD8MTJ2"/>
<evidence type="ECO:0000313" key="2">
    <source>
        <dbReference type="Proteomes" id="UP001237642"/>
    </source>
</evidence>
<dbReference type="InterPro" id="IPR027443">
    <property type="entry name" value="IPNS-like_sf"/>
</dbReference>
<organism evidence="1 2">
    <name type="scientific">Heracleum sosnowskyi</name>
    <dbReference type="NCBI Taxonomy" id="360622"/>
    <lineage>
        <taxon>Eukaryota</taxon>
        <taxon>Viridiplantae</taxon>
        <taxon>Streptophyta</taxon>
        <taxon>Embryophyta</taxon>
        <taxon>Tracheophyta</taxon>
        <taxon>Spermatophyta</taxon>
        <taxon>Magnoliopsida</taxon>
        <taxon>eudicotyledons</taxon>
        <taxon>Gunneridae</taxon>
        <taxon>Pentapetalae</taxon>
        <taxon>asterids</taxon>
        <taxon>campanulids</taxon>
        <taxon>Apiales</taxon>
        <taxon>Apiaceae</taxon>
        <taxon>Apioideae</taxon>
        <taxon>apioid superclade</taxon>
        <taxon>Tordylieae</taxon>
        <taxon>Tordyliinae</taxon>
        <taxon>Heracleum</taxon>
    </lineage>
</organism>
<dbReference type="Gene3D" id="2.60.120.330">
    <property type="entry name" value="B-lactam Antibiotic, Isopenicillin N Synthase, Chain"/>
    <property type="match status" value="2"/>
</dbReference>
<reference evidence="1" key="2">
    <citation type="submission" date="2023-05" db="EMBL/GenBank/DDBJ databases">
        <authorList>
            <person name="Schelkunov M.I."/>
        </authorList>
    </citation>
    <scope>NUCLEOTIDE SEQUENCE</scope>
    <source>
        <strain evidence="1">Hsosn_3</strain>
        <tissue evidence="1">Leaf</tissue>
    </source>
</reference>
<keyword evidence="2" id="KW-1185">Reference proteome</keyword>
<protein>
    <submittedName>
        <fullName evidence="1">Uncharacterized protein</fullName>
    </submittedName>
</protein>
<comment type="caution">
    <text evidence="1">The sequence shown here is derived from an EMBL/GenBank/DDBJ whole genome shotgun (WGS) entry which is preliminary data.</text>
</comment>
<dbReference type="SUPFAM" id="SSF51197">
    <property type="entry name" value="Clavaminate synthase-like"/>
    <property type="match status" value="1"/>
</dbReference>